<dbReference type="InterPro" id="IPR019285">
    <property type="entry name" value="DUF2336"/>
</dbReference>
<name>A0A841IUN5_9SPHN</name>
<dbReference type="RefSeq" id="WP_184076949.1">
    <property type="nucleotide sequence ID" value="NZ_JACIJP010000001.1"/>
</dbReference>
<dbReference type="EMBL" id="JACIJP010000001">
    <property type="protein sequence ID" value="MBB6122639.1"/>
    <property type="molecule type" value="Genomic_DNA"/>
</dbReference>
<dbReference type="Proteomes" id="UP000552700">
    <property type="component" value="Unassembled WGS sequence"/>
</dbReference>
<proteinExistence type="predicted"/>
<dbReference type="Pfam" id="PF10098">
    <property type="entry name" value="DUF2336"/>
    <property type="match status" value="1"/>
</dbReference>
<keyword evidence="2" id="KW-1185">Reference proteome</keyword>
<reference evidence="1 2" key="1">
    <citation type="submission" date="2020-08" db="EMBL/GenBank/DDBJ databases">
        <title>Genomic Encyclopedia of Type Strains, Phase IV (KMG-IV): sequencing the most valuable type-strain genomes for metagenomic binning, comparative biology and taxonomic classification.</title>
        <authorList>
            <person name="Goeker M."/>
        </authorList>
    </citation>
    <scope>NUCLEOTIDE SEQUENCE [LARGE SCALE GENOMIC DNA]</scope>
    <source>
        <strain evidence="1 2">DSM 102255</strain>
    </source>
</reference>
<comment type="caution">
    <text evidence="1">The sequence shown here is derived from an EMBL/GenBank/DDBJ whole genome shotgun (WGS) entry which is preliminary data.</text>
</comment>
<gene>
    <name evidence="1" type="ORF">FHS92_000346</name>
</gene>
<organism evidence="1 2">
    <name type="scientific">Sphingobium subterraneum</name>
    <dbReference type="NCBI Taxonomy" id="627688"/>
    <lineage>
        <taxon>Bacteria</taxon>
        <taxon>Pseudomonadati</taxon>
        <taxon>Pseudomonadota</taxon>
        <taxon>Alphaproteobacteria</taxon>
        <taxon>Sphingomonadales</taxon>
        <taxon>Sphingomonadaceae</taxon>
        <taxon>Sphingobium</taxon>
    </lineage>
</organism>
<protein>
    <recommendedName>
        <fullName evidence="3">DUF2336 domain-containing protein</fullName>
    </recommendedName>
</protein>
<evidence type="ECO:0008006" key="3">
    <source>
        <dbReference type="Google" id="ProtNLM"/>
    </source>
</evidence>
<dbReference type="AlphaFoldDB" id="A0A841IUN5"/>
<sequence length="357" mass="37975">MSDPSPRNDRAIALDLNSLALPLDGSFQRASAHAVSLSRFFPSPLPPWSDAMVMRTRRQVGGCVAAVDAALRQDMSRRLPQIEPALETLASGHVWSVISQHPELISPALFAQFRLRAAMGLLSGSEDGEAARLLHGLAQDDPTIAGQLATLVTTQARWNDRGVEDAPIVTDLPAVAMEELVSLCCAVLVQALMSSDIAPVDRLLDCANHSCDAILARHDEEAGALGAAAWLARAMDGRMLDDALLCALAQEGQLLLCAILAQRCAAPLDQVGLALVDGRDDVMLALCKVADLPDEAAILLQMYVDPVRPTPRDAALAAMIDRYEAMTVEEARALVAPLALPANLTDKMVLIGMKASG</sequence>
<accession>A0A841IUN5</accession>
<evidence type="ECO:0000313" key="2">
    <source>
        <dbReference type="Proteomes" id="UP000552700"/>
    </source>
</evidence>
<evidence type="ECO:0000313" key="1">
    <source>
        <dbReference type="EMBL" id="MBB6122639.1"/>
    </source>
</evidence>